<accession>A0ABD2Q4F1</accession>
<dbReference type="PIRSF" id="PIRSF037037">
    <property type="entry name" value="Kelch-like_protein_gigaxonin"/>
    <property type="match status" value="1"/>
</dbReference>
<sequence>MRARVNNFDCLCSDTVEFENCVVTCNVIRTELSEHSGYFKTLFKHHLNGRKVILPEFLSPGFQSVLDYIRNGETDISSMNVYDIVIAADYLLIARLKQDCAHFINNQLENDPSTALRLWIKFRQLFWPELGHRALLKVLANFQEASQSADFLSLSLEDLVTLLENDQLNIAEEYSLLDVIARWVAHNPKANVTELLLNLRLDSLSPEELHKLRNNPLVRTQPVYSQFLEMWPVAMPTQQISQLQINRMHSSRNPQEVLIVFGGWCSEEGPGAAVQVFNAKSNVWNVCPSSLSISQMPKRVYASAVLMGSRVFLIGGFDGTRVVKSTLCYDFSRDSGWVYKSYMYEKRYFVSATECNGVIYALGGHNGEAQGRLSSAEKYIAKDNQWQLIACMNKVRSDASAVSVDGRVYVIGGFDGRTYDDSTECYDPATDHWTILTRMSTARGGLSCVVHEGLIYAIGGNDGFRRLKSIEKYNPETNSWEYFQNMNKAKSNFSSVVIDNTIYNIGGWSDESEVGIMDQVERIDIKSKKISSVDSLHFPASATCVCILRDIDLVDKYVNCQPTMDHNVNNNLPARYRDRSNGDTRRNIRAIIRNRHVDFVYDVPQGRRRRPRRSRRRSREIANTLE</sequence>
<dbReference type="Pfam" id="PF24681">
    <property type="entry name" value="Kelch_KLHDC2_KLHL20_DRC7"/>
    <property type="match status" value="1"/>
</dbReference>
<evidence type="ECO:0000256" key="1">
    <source>
        <dbReference type="ARBA" id="ARBA00022441"/>
    </source>
</evidence>
<dbReference type="SMART" id="SM00612">
    <property type="entry name" value="Kelch"/>
    <property type="match status" value="6"/>
</dbReference>
<dbReference type="PANTHER" id="PTHR45632:SF3">
    <property type="entry name" value="KELCH-LIKE PROTEIN 32"/>
    <property type="match status" value="1"/>
</dbReference>
<dbReference type="SMART" id="SM00225">
    <property type="entry name" value="BTB"/>
    <property type="match status" value="1"/>
</dbReference>
<evidence type="ECO:0000259" key="4">
    <source>
        <dbReference type="PROSITE" id="PS50097"/>
    </source>
</evidence>
<protein>
    <recommendedName>
        <fullName evidence="4">BTB domain-containing protein</fullName>
    </recommendedName>
</protein>
<dbReference type="InterPro" id="IPR015915">
    <property type="entry name" value="Kelch-typ_b-propeller"/>
</dbReference>
<dbReference type="PROSITE" id="PS50097">
    <property type="entry name" value="BTB"/>
    <property type="match status" value="1"/>
</dbReference>
<dbReference type="AlphaFoldDB" id="A0ABD2Q4F1"/>
<gene>
    <name evidence="5" type="ORF">Ciccas_006893</name>
</gene>
<dbReference type="InterPro" id="IPR000210">
    <property type="entry name" value="BTB/POZ_dom"/>
</dbReference>
<evidence type="ECO:0000313" key="6">
    <source>
        <dbReference type="Proteomes" id="UP001626550"/>
    </source>
</evidence>
<evidence type="ECO:0000313" key="5">
    <source>
        <dbReference type="EMBL" id="KAL3314491.1"/>
    </source>
</evidence>
<evidence type="ECO:0000256" key="2">
    <source>
        <dbReference type="ARBA" id="ARBA00022737"/>
    </source>
</evidence>
<dbReference type="InterPro" id="IPR017096">
    <property type="entry name" value="BTB-kelch_protein"/>
</dbReference>
<dbReference type="InterPro" id="IPR011333">
    <property type="entry name" value="SKP1/BTB/POZ_sf"/>
</dbReference>
<dbReference type="Pfam" id="PF00651">
    <property type="entry name" value="BTB"/>
    <property type="match status" value="1"/>
</dbReference>
<evidence type="ECO:0000256" key="3">
    <source>
        <dbReference type="SAM" id="MobiDB-lite"/>
    </source>
</evidence>
<dbReference type="SUPFAM" id="SSF54695">
    <property type="entry name" value="POZ domain"/>
    <property type="match status" value="1"/>
</dbReference>
<name>A0ABD2Q4F1_9PLAT</name>
<keyword evidence="6" id="KW-1185">Reference proteome</keyword>
<dbReference type="Gene3D" id="3.30.710.10">
    <property type="entry name" value="Potassium Channel Kv1.1, Chain A"/>
    <property type="match status" value="1"/>
</dbReference>
<dbReference type="Proteomes" id="UP001626550">
    <property type="component" value="Unassembled WGS sequence"/>
</dbReference>
<comment type="caution">
    <text evidence="5">The sequence shown here is derived from an EMBL/GenBank/DDBJ whole genome shotgun (WGS) entry which is preliminary data.</text>
</comment>
<dbReference type="Gene3D" id="2.120.10.80">
    <property type="entry name" value="Kelch-type beta propeller"/>
    <property type="match status" value="1"/>
</dbReference>
<feature type="compositionally biased region" description="Basic residues" evidence="3">
    <location>
        <begin position="606"/>
        <end position="618"/>
    </location>
</feature>
<dbReference type="PANTHER" id="PTHR45632">
    <property type="entry name" value="LD33804P"/>
    <property type="match status" value="1"/>
</dbReference>
<feature type="domain" description="BTB" evidence="4">
    <location>
        <begin position="29"/>
        <end position="78"/>
    </location>
</feature>
<dbReference type="SUPFAM" id="SSF117281">
    <property type="entry name" value="Kelch motif"/>
    <property type="match status" value="1"/>
</dbReference>
<reference evidence="5 6" key="1">
    <citation type="submission" date="2024-11" db="EMBL/GenBank/DDBJ databases">
        <title>Adaptive evolution of stress response genes in parasites aligns with host niche diversity.</title>
        <authorList>
            <person name="Hahn C."/>
            <person name="Resl P."/>
        </authorList>
    </citation>
    <scope>NUCLEOTIDE SEQUENCE [LARGE SCALE GENOMIC DNA]</scope>
    <source>
        <strain evidence="5">EGGRZ-B1_66</strain>
        <tissue evidence="5">Body</tissue>
    </source>
</reference>
<dbReference type="EMBL" id="JBJKFK010000983">
    <property type="protein sequence ID" value="KAL3314491.1"/>
    <property type="molecule type" value="Genomic_DNA"/>
</dbReference>
<proteinExistence type="predicted"/>
<dbReference type="Pfam" id="PF01344">
    <property type="entry name" value="Kelch_1"/>
    <property type="match status" value="1"/>
</dbReference>
<dbReference type="SMART" id="SM00875">
    <property type="entry name" value="BACK"/>
    <property type="match status" value="1"/>
</dbReference>
<dbReference type="Gene3D" id="1.25.40.420">
    <property type="match status" value="1"/>
</dbReference>
<dbReference type="Pfam" id="PF07707">
    <property type="entry name" value="BACK"/>
    <property type="match status" value="1"/>
</dbReference>
<keyword evidence="1" id="KW-0880">Kelch repeat</keyword>
<keyword evidence="2" id="KW-0677">Repeat</keyword>
<feature type="region of interest" description="Disordered" evidence="3">
    <location>
        <begin position="605"/>
        <end position="626"/>
    </location>
</feature>
<dbReference type="InterPro" id="IPR011705">
    <property type="entry name" value="BACK"/>
</dbReference>
<dbReference type="InterPro" id="IPR006652">
    <property type="entry name" value="Kelch_1"/>
</dbReference>
<organism evidence="5 6">
    <name type="scientific">Cichlidogyrus casuarinus</name>
    <dbReference type="NCBI Taxonomy" id="1844966"/>
    <lineage>
        <taxon>Eukaryota</taxon>
        <taxon>Metazoa</taxon>
        <taxon>Spiralia</taxon>
        <taxon>Lophotrochozoa</taxon>
        <taxon>Platyhelminthes</taxon>
        <taxon>Monogenea</taxon>
        <taxon>Monopisthocotylea</taxon>
        <taxon>Dactylogyridea</taxon>
        <taxon>Ancyrocephalidae</taxon>
        <taxon>Cichlidogyrus</taxon>
    </lineage>
</organism>